<keyword evidence="1" id="KW-0812">Transmembrane</keyword>
<dbReference type="STRING" id="299467.A0A443SHR8"/>
<dbReference type="VEuPathDB" id="VectorBase:LDEU005005"/>
<keyword evidence="1" id="KW-0472">Membrane</keyword>
<accession>A0A443SHR8</accession>
<comment type="caution">
    <text evidence="2">The sequence shown here is derived from an EMBL/GenBank/DDBJ whole genome shotgun (WGS) entry which is preliminary data.</text>
</comment>
<reference evidence="2 3" key="1">
    <citation type="journal article" date="2018" name="Gigascience">
        <title>Genomes of trombidid mites reveal novel predicted allergens and laterally-transferred genes associated with secondary metabolism.</title>
        <authorList>
            <person name="Dong X."/>
            <person name="Chaisiri K."/>
            <person name="Xia D."/>
            <person name="Armstrong S.D."/>
            <person name="Fang Y."/>
            <person name="Donnelly M.J."/>
            <person name="Kadowaki T."/>
            <person name="McGarry J.W."/>
            <person name="Darby A.C."/>
            <person name="Makepeace B.L."/>
        </authorList>
    </citation>
    <scope>NUCLEOTIDE SEQUENCE [LARGE SCALE GENOMIC DNA]</scope>
    <source>
        <strain evidence="2">UoL-UT</strain>
    </source>
</reference>
<evidence type="ECO:0000313" key="2">
    <source>
        <dbReference type="EMBL" id="RWS27035.1"/>
    </source>
</evidence>
<feature type="transmembrane region" description="Helical" evidence="1">
    <location>
        <begin position="35"/>
        <end position="52"/>
    </location>
</feature>
<organism evidence="2 3">
    <name type="scientific">Leptotrombidium deliense</name>
    <dbReference type="NCBI Taxonomy" id="299467"/>
    <lineage>
        <taxon>Eukaryota</taxon>
        <taxon>Metazoa</taxon>
        <taxon>Ecdysozoa</taxon>
        <taxon>Arthropoda</taxon>
        <taxon>Chelicerata</taxon>
        <taxon>Arachnida</taxon>
        <taxon>Acari</taxon>
        <taxon>Acariformes</taxon>
        <taxon>Trombidiformes</taxon>
        <taxon>Prostigmata</taxon>
        <taxon>Anystina</taxon>
        <taxon>Parasitengona</taxon>
        <taxon>Trombiculoidea</taxon>
        <taxon>Trombiculidae</taxon>
        <taxon>Leptotrombidium</taxon>
    </lineage>
</organism>
<keyword evidence="1" id="KW-1133">Transmembrane helix</keyword>
<name>A0A443SHR8_9ACAR</name>
<protein>
    <submittedName>
        <fullName evidence="2">Trace amine-associated receptor 2-like protein</fullName>
    </submittedName>
</protein>
<evidence type="ECO:0000313" key="3">
    <source>
        <dbReference type="Proteomes" id="UP000288716"/>
    </source>
</evidence>
<feature type="transmembrane region" description="Helical" evidence="1">
    <location>
        <begin position="64"/>
        <end position="89"/>
    </location>
</feature>
<evidence type="ECO:0000256" key="1">
    <source>
        <dbReference type="SAM" id="Phobius"/>
    </source>
</evidence>
<dbReference type="AlphaFoldDB" id="A0A443SHR8"/>
<dbReference type="SUPFAM" id="SSF81321">
    <property type="entry name" value="Family A G protein-coupled receptor-like"/>
    <property type="match status" value="1"/>
</dbReference>
<dbReference type="Gene3D" id="1.20.1070.10">
    <property type="entry name" value="Rhodopsin 7-helix transmembrane proteins"/>
    <property type="match status" value="1"/>
</dbReference>
<sequence length="142" mass="15872">MNYCSNETRREIFASVNQDGSEIAPIMYKYLCPPMFVTCALSVVINAVLYFVGRVKTRNKSPVLLLSLNLASTDAFASLFVGIGLVFNSYLPVVFNIHFNRCPFLAFEIARTSALIASALHLLALAYIHYRGITKPLHYSDE</sequence>
<dbReference type="Proteomes" id="UP000288716">
    <property type="component" value="Unassembled WGS sequence"/>
</dbReference>
<dbReference type="OrthoDB" id="9894375at2759"/>
<keyword evidence="3" id="KW-1185">Reference proteome</keyword>
<dbReference type="EMBL" id="NCKV01002297">
    <property type="protein sequence ID" value="RWS27035.1"/>
    <property type="molecule type" value="Genomic_DNA"/>
</dbReference>
<proteinExistence type="predicted"/>
<gene>
    <name evidence="2" type="ORF">B4U80_10219</name>
</gene>
<keyword evidence="2" id="KW-0675">Receptor</keyword>
<feature type="transmembrane region" description="Helical" evidence="1">
    <location>
        <begin position="109"/>
        <end position="130"/>
    </location>
</feature>